<accession>A0ABS8WGF1</accession>
<dbReference type="RefSeq" id="WP_233054301.1">
    <property type="nucleotide sequence ID" value="NZ_JAIMJA010000022.1"/>
</dbReference>
<dbReference type="EMBL" id="JAIMJA010000022">
    <property type="protein sequence ID" value="MCE2596674.1"/>
    <property type="molecule type" value="Genomic_DNA"/>
</dbReference>
<dbReference type="Proteomes" id="UP001201273">
    <property type="component" value="Unassembled WGS sequence"/>
</dbReference>
<gene>
    <name evidence="1" type="ORF">K6Y31_17945</name>
</gene>
<evidence type="ECO:0000313" key="1">
    <source>
        <dbReference type="EMBL" id="MCE2596674.1"/>
    </source>
</evidence>
<protein>
    <submittedName>
        <fullName evidence="1">Uncharacterized protein</fullName>
    </submittedName>
</protein>
<evidence type="ECO:0000313" key="2">
    <source>
        <dbReference type="Proteomes" id="UP001201273"/>
    </source>
</evidence>
<name>A0ABS8WGF1_9GAMM</name>
<proteinExistence type="predicted"/>
<reference evidence="1 2" key="1">
    <citation type="journal article" date="2022" name="Environ. Microbiol. Rep.">
        <title>Eco-phylogenetic analyses reveal divergent evolution of vitamin B12 metabolism in the marine bacterial family 'Psychromonadaceae'.</title>
        <authorList>
            <person name="Jin X."/>
            <person name="Yang Y."/>
            <person name="Cao H."/>
            <person name="Gao B."/>
            <person name="Zhao Z."/>
        </authorList>
    </citation>
    <scope>NUCLEOTIDE SEQUENCE [LARGE SCALE GENOMIC DNA]</scope>
    <source>
        <strain evidence="1 2">MKS20</strain>
    </source>
</reference>
<sequence length="165" mass="18476">MFSESDKHETYRVLGLAAMCSGGGEYKVDWAMYLLESGVETENLAILATLLKPVNEFEAEDYFNRVLNELKIIRPSQEAALAGYAWVLAKDIIDGVLAPDSGVSQIYAVNMALDYPGTLGEFTALEDEWYCECINGLSKQKRREEIIKACNECLEVLQYPDVFKA</sequence>
<organism evidence="1 2">
    <name type="scientific">Motilimonas cestriensis</name>
    <dbReference type="NCBI Taxonomy" id="2742685"/>
    <lineage>
        <taxon>Bacteria</taxon>
        <taxon>Pseudomonadati</taxon>
        <taxon>Pseudomonadota</taxon>
        <taxon>Gammaproteobacteria</taxon>
        <taxon>Alteromonadales</taxon>
        <taxon>Alteromonadales genera incertae sedis</taxon>
        <taxon>Motilimonas</taxon>
    </lineage>
</organism>
<comment type="caution">
    <text evidence="1">The sequence shown here is derived from an EMBL/GenBank/DDBJ whole genome shotgun (WGS) entry which is preliminary data.</text>
</comment>
<keyword evidence="2" id="KW-1185">Reference proteome</keyword>